<accession>A0A3M8VKJ5</accession>
<dbReference type="EMBL" id="RIBZ01000318">
    <property type="protein sequence ID" value="RNG18158.1"/>
    <property type="molecule type" value="Genomic_DNA"/>
</dbReference>
<dbReference type="Proteomes" id="UP000275401">
    <property type="component" value="Unassembled WGS sequence"/>
</dbReference>
<protein>
    <submittedName>
        <fullName evidence="1">Uncharacterized protein</fullName>
    </submittedName>
</protein>
<evidence type="ECO:0000313" key="1">
    <source>
        <dbReference type="EMBL" id="RNG18158.1"/>
    </source>
</evidence>
<gene>
    <name evidence="1" type="ORF">EEJ42_27570</name>
</gene>
<reference evidence="1 2" key="1">
    <citation type="submission" date="2018-11" db="EMBL/GenBank/DDBJ databases">
        <title>The Potential of Streptomyces as Biocontrol Agents against the Tomato grey mould, Botrytis cinerea (Gray mold) Frontiers in Microbiology.</title>
        <authorList>
            <person name="Li D."/>
        </authorList>
    </citation>
    <scope>NUCLEOTIDE SEQUENCE [LARGE SCALE GENOMIC DNA]</scope>
    <source>
        <strain evidence="1 2">NEAU-LD23</strain>
    </source>
</reference>
<name>A0A3M8VKJ5_9ACTN</name>
<comment type="caution">
    <text evidence="1">The sequence shown here is derived from an EMBL/GenBank/DDBJ whole genome shotgun (WGS) entry which is preliminary data.</text>
</comment>
<keyword evidence="2" id="KW-1185">Reference proteome</keyword>
<dbReference type="AlphaFoldDB" id="A0A3M8VKJ5"/>
<dbReference type="RefSeq" id="WP_123104016.1">
    <property type="nucleotide sequence ID" value="NZ_RIBZ01000318.1"/>
</dbReference>
<evidence type="ECO:0000313" key="2">
    <source>
        <dbReference type="Proteomes" id="UP000275401"/>
    </source>
</evidence>
<sequence length="160" mass="17366">MEFARAAWDPELHGFRVDPSAYLAELPRLRAALPPGAWAFASDEGHYRLGSGTRCVKDLGLAGVDIPGGKDSGLTLTFVPNRWKHDAGLRIRYTGVRHFSITYEHAIDWMETDTVLLDEILPHDAGCSHEIVLTDAVIVVHCRDLAAVWGGVGSSGSESG</sequence>
<organism evidence="1 2">
    <name type="scientific">Streptomyces botrytidirepellens</name>
    <dbReference type="NCBI Taxonomy" id="2486417"/>
    <lineage>
        <taxon>Bacteria</taxon>
        <taxon>Bacillati</taxon>
        <taxon>Actinomycetota</taxon>
        <taxon>Actinomycetes</taxon>
        <taxon>Kitasatosporales</taxon>
        <taxon>Streptomycetaceae</taxon>
        <taxon>Streptomyces</taxon>
    </lineage>
</organism>
<proteinExistence type="predicted"/>